<sequence length="90" mass="10178">MHHSIIPCGGKPAVERCTTCCSQFHCPLCPKGMFKPSQLARLQRHLEVHIKNAVAFEVGGHYDCYHAPHIRDRKADGEETDRLRDISVLI</sequence>
<dbReference type="Proteomes" id="UP001314229">
    <property type="component" value="Unassembled WGS sequence"/>
</dbReference>
<comment type="caution">
    <text evidence="1">The sequence shown here is derived from an EMBL/GenBank/DDBJ whole genome shotgun (WGS) entry which is preliminary data.</text>
</comment>
<evidence type="ECO:0000313" key="2">
    <source>
        <dbReference type="Proteomes" id="UP001314229"/>
    </source>
</evidence>
<feature type="non-terminal residue" evidence="1">
    <location>
        <position position="90"/>
    </location>
</feature>
<protein>
    <submittedName>
        <fullName evidence="1">Calpain small subunit 1-like isoform X1</fullName>
    </submittedName>
</protein>
<name>A0AAV1Q401_SCOSC</name>
<gene>
    <name evidence="1" type="ORF">FSCOSCO3_A004261</name>
</gene>
<dbReference type="EMBL" id="CAWUFR010000476">
    <property type="protein sequence ID" value="CAK6978298.1"/>
    <property type="molecule type" value="Genomic_DNA"/>
</dbReference>
<organism evidence="1 2">
    <name type="scientific">Scomber scombrus</name>
    <name type="common">Atlantic mackerel</name>
    <name type="synonym">Scomber vernalis</name>
    <dbReference type="NCBI Taxonomy" id="13677"/>
    <lineage>
        <taxon>Eukaryota</taxon>
        <taxon>Metazoa</taxon>
        <taxon>Chordata</taxon>
        <taxon>Craniata</taxon>
        <taxon>Vertebrata</taxon>
        <taxon>Euteleostomi</taxon>
        <taxon>Actinopterygii</taxon>
        <taxon>Neopterygii</taxon>
        <taxon>Teleostei</taxon>
        <taxon>Neoteleostei</taxon>
        <taxon>Acanthomorphata</taxon>
        <taxon>Pelagiaria</taxon>
        <taxon>Scombriformes</taxon>
        <taxon>Scombridae</taxon>
        <taxon>Scomber</taxon>
    </lineage>
</organism>
<evidence type="ECO:0000313" key="1">
    <source>
        <dbReference type="EMBL" id="CAK6978298.1"/>
    </source>
</evidence>
<reference evidence="1 2" key="1">
    <citation type="submission" date="2024-01" db="EMBL/GenBank/DDBJ databases">
        <authorList>
            <person name="Alioto T."/>
            <person name="Alioto T."/>
            <person name="Gomez Garrido J."/>
        </authorList>
    </citation>
    <scope>NUCLEOTIDE SEQUENCE [LARGE SCALE GENOMIC DNA]</scope>
</reference>
<dbReference type="AlphaFoldDB" id="A0AAV1Q401"/>
<keyword evidence="2" id="KW-1185">Reference proteome</keyword>
<accession>A0AAV1Q401</accession>
<proteinExistence type="predicted"/>